<keyword evidence="10" id="KW-1185">Reference proteome</keyword>
<sequence>MKGYVVKRLFYMIPTLFGASILIFFLYSLVPGNFIDADQNLTAERKAELYELHGYNEPVVIRYFIWLKNLLKGDLGYSLQFQLPVGEVIGNYIWSSFIVALASLILTWFIAILVGIVSAIRQYSIWDTFITIIVFAAMATPSFFLGLVIIKIFAVDLGWLPAGGMISTGSNFTGWDYVKDVAEHMILPVLVLTMLGIGGLTRYFRTNMLEVIKQDFMRTARAKGLKERVVIFKHGLRNALLPAITLFSFELPALFGGAIITEQIFNWPGIGAIYMQAFSVRDYPLLMGFTMFIAVLTVASNLLADILYGIADPRVRVKK</sequence>
<dbReference type="PROSITE" id="PS50928">
    <property type="entry name" value="ABC_TM1"/>
    <property type="match status" value="1"/>
</dbReference>
<keyword evidence="5 7" id="KW-1133">Transmembrane helix</keyword>
<comment type="subcellular location">
    <subcellularLocation>
        <location evidence="1 7">Cell membrane</location>
        <topology evidence="1 7">Multi-pass membrane protein</topology>
    </subcellularLocation>
</comment>
<evidence type="ECO:0000256" key="6">
    <source>
        <dbReference type="ARBA" id="ARBA00023136"/>
    </source>
</evidence>
<feature type="transmembrane region" description="Helical" evidence="7">
    <location>
        <begin position="129"/>
        <end position="154"/>
    </location>
</feature>
<dbReference type="InterPro" id="IPR035906">
    <property type="entry name" value="MetI-like_sf"/>
</dbReference>
<reference evidence="9 10" key="1">
    <citation type="submission" date="2023-03" db="EMBL/GenBank/DDBJ databases">
        <title>Bacillus Genome Sequencing.</title>
        <authorList>
            <person name="Dunlap C."/>
        </authorList>
    </citation>
    <scope>NUCLEOTIDE SEQUENCE [LARGE SCALE GENOMIC DNA]</scope>
    <source>
        <strain evidence="9 10">B-59205</strain>
    </source>
</reference>
<dbReference type="EMBL" id="JARSFG010000023">
    <property type="protein sequence ID" value="MEC1180232.1"/>
    <property type="molecule type" value="Genomic_DNA"/>
</dbReference>
<evidence type="ECO:0000313" key="10">
    <source>
        <dbReference type="Proteomes" id="UP001344888"/>
    </source>
</evidence>
<dbReference type="GO" id="GO:0055085">
    <property type="term" value="P:transmembrane transport"/>
    <property type="evidence" value="ECO:0007669"/>
    <property type="project" value="InterPro"/>
</dbReference>
<evidence type="ECO:0000256" key="2">
    <source>
        <dbReference type="ARBA" id="ARBA00022448"/>
    </source>
</evidence>
<dbReference type="InterPro" id="IPR000515">
    <property type="entry name" value="MetI-like"/>
</dbReference>
<dbReference type="GO" id="GO:0005886">
    <property type="term" value="C:plasma membrane"/>
    <property type="evidence" value="ECO:0007669"/>
    <property type="project" value="UniProtKB-SubCell"/>
</dbReference>
<dbReference type="PANTHER" id="PTHR30465">
    <property type="entry name" value="INNER MEMBRANE ABC TRANSPORTER"/>
    <property type="match status" value="1"/>
</dbReference>
<evidence type="ECO:0000256" key="5">
    <source>
        <dbReference type="ARBA" id="ARBA00022989"/>
    </source>
</evidence>
<evidence type="ECO:0000256" key="1">
    <source>
        <dbReference type="ARBA" id="ARBA00004651"/>
    </source>
</evidence>
<evidence type="ECO:0000256" key="3">
    <source>
        <dbReference type="ARBA" id="ARBA00022475"/>
    </source>
</evidence>
<feature type="transmembrane region" description="Helical" evidence="7">
    <location>
        <begin position="92"/>
        <end position="117"/>
    </location>
</feature>
<evidence type="ECO:0000313" key="9">
    <source>
        <dbReference type="EMBL" id="MEC1180232.1"/>
    </source>
</evidence>
<comment type="similarity">
    <text evidence="7">Belongs to the binding-protein-dependent transport system permease family.</text>
</comment>
<name>A0AAW9NRA5_9BACL</name>
<dbReference type="SUPFAM" id="SSF161098">
    <property type="entry name" value="MetI-like"/>
    <property type="match status" value="1"/>
</dbReference>
<feature type="domain" description="ABC transmembrane type-1" evidence="8">
    <location>
        <begin position="93"/>
        <end position="304"/>
    </location>
</feature>
<dbReference type="Pfam" id="PF00528">
    <property type="entry name" value="BPD_transp_1"/>
    <property type="match status" value="1"/>
</dbReference>
<dbReference type="CDD" id="cd06261">
    <property type="entry name" value="TM_PBP2"/>
    <property type="match status" value="1"/>
</dbReference>
<dbReference type="Proteomes" id="UP001344888">
    <property type="component" value="Unassembled WGS sequence"/>
</dbReference>
<dbReference type="AlphaFoldDB" id="A0AAW9NRA5"/>
<keyword evidence="6 7" id="KW-0472">Membrane</keyword>
<dbReference type="RefSeq" id="WP_107838797.1">
    <property type="nucleotide sequence ID" value="NZ_JARSFG010000023.1"/>
</dbReference>
<feature type="transmembrane region" description="Helical" evidence="7">
    <location>
        <begin position="285"/>
        <end position="311"/>
    </location>
</feature>
<feature type="transmembrane region" description="Helical" evidence="7">
    <location>
        <begin position="9"/>
        <end position="30"/>
    </location>
</feature>
<evidence type="ECO:0000256" key="7">
    <source>
        <dbReference type="RuleBase" id="RU363032"/>
    </source>
</evidence>
<keyword evidence="3" id="KW-1003">Cell membrane</keyword>
<accession>A0AAW9NRA5</accession>
<evidence type="ECO:0000256" key="4">
    <source>
        <dbReference type="ARBA" id="ARBA00022692"/>
    </source>
</evidence>
<keyword evidence="4 7" id="KW-0812">Transmembrane</keyword>
<proteinExistence type="inferred from homology"/>
<dbReference type="Gene3D" id="1.10.3720.10">
    <property type="entry name" value="MetI-like"/>
    <property type="match status" value="1"/>
</dbReference>
<protein>
    <submittedName>
        <fullName evidence="9">ABC transporter permease</fullName>
    </submittedName>
</protein>
<dbReference type="PANTHER" id="PTHR30465:SF0">
    <property type="entry name" value="OLIGOPEPTIDE TRANSPORT SYSTEM PERMEASE PROTEIN APPB"/>
    <property type="match status" value="1"/>
</dbReference>
<comment type="caution">
    <text evidence="9">The sequence shown here is derived from an EMBL/GenBank/DDBJ whole genome shotgun (WGS) entry which is preliminary data.</text>
</comment>
<gene>
    <name evidence="9" type="ORF">P9B03_17145</name>
</gene>
<evidence type="ECO:0000259" key="8">
    <source>
        <dbReference type="PROSITE" id="PS50928"/>
    </source>
</evidence>
<feature type="transmembrane region" description="Helical" evidence="7">
    <location>
        <begin position="185"/>
        <end position="204"/>
    </location>
</feature>
<organism evidence="9 10">
    <name type="scientific">Metasolibacillus meyeri</name>
    <dbReference type="NCBI Taxonomy" id="1071052"/>
    <lineage>
        <taxon>Bacteria</taxon>
        <taxon>Bacillati</taxon>
        <taxon>Bacillota</taxon>
        <taxon>Bacilli</taxon>
        <taxon>Bacillales</taxon>
        <taxon>Caryophanaceae</taxon>
        <taxon>Metasolibacillus</taxon>
    </lineage>
</organism>
<feature type="transmembrane region" description="Helical" evidence="7">
    <location>
        <begin position="240"/>
        <end position="265"/>
    </location>
</feature>
<keyword evidence="2 7" id="KW-0813">Transport</keyword>